<evidence type="ECO:0000256" key="6">
    <source>
        <dbReference type="ARBA" id="ARBA00023242"/>
    </source>
</evidence>
<feature type="domain" description="C2H2-type" evidence="8">
    <location>
        <begin position="268"/>
        <end position="297"/>
    </location>
</feature>
<reference evidence="9 10" key="1">
    <citation type="journal article" date="2017" name="G3 (Bethesda)">
        <title>The Physical Genome Mapping of Anopheles albimanus Corrected Scaffold Misassemblies and Identified Interarm Rearrangements in Genus Anopheles.</title>
        <authorList>
            <person name="Artemov G.N."/>
            <person name="Peery A.N."/>
            <person name="Jiang X."/>
            <person name="Tu Z."/>
            <person name="Stegniy V.N."/>
            <person name="Sharakhova M.V."/>
            <person name="Sharakhov I.V."/>
        </authorList>
    </citation>
    <scope>NUCLEOTIDE SEQUENCE [LARGE SCALE GENOMIC DNA]</scope>
    <source>
        <strain evidence="9 10">ALBI9_A</strain>
    </source>
</reference>
<evidence type="ECO:0000256" key="4">
    <source>
        <dbReference type="ARBA" id="ARBA00022771"/>
    </source>
</evidence>
<keyword evidence="5" id="KW-0862">Zinc</keyword>
<dbReference type="GO" id="GO:0008270">
    <property type="term" value="F:zinc ion binding"/>
    <property type="evidence" value="ECO:0007669"/>
    <property type="project" value="UniProtKB-KW"/>
</dbReference>
<dbReference type="GO" id="GO:0000981">
    <property type="term" value="F:DNA-binding transcription factor activity, RNA polymerase II-specific"/>
    <property type="evidence" value="ECO:0007669"/>
    <property type="project" value="TreeGrafter"/>
</dbReference>
<accession>A0A182FDE6</accession>
<feature type="compositionally biased region" description="Polar residues" evidence="7">
    <location>
        <begin position="724"/>
        <end position="734"/>
    </location>
</feature>
<dbReference type="InterPro" id="IPR050329">
    <property type="entry name" value="GLI_C2H2-zinc-finger"/>
</dbReference>
<comment type="subcellular location">
    <subcellularLocation>
        <location evidence="1">Nucleus</location>
    </subcellularLocation>
</comment>
<dbReference type="AlphaFoldDB" id="A0A182FDE6"/>
<dbReference type="RefSeq" id="XP_035791276.1">
    <property type="nucleotide sequence ID" value="XM_035935383.1"/>
</dbReference>
<dbReference type="PANTHER" id="PTHR19818:SF131">
    <property type="entry name" value="METAL REGULATORY TRANSCRIPTION FACTOR 1"/>
    <property type="match status" value="1"/>
</dbReference>
<dbReference type="PANTHER" id="PTHR19818">
    <property type="entry name" value="ZINC FINGER PROTEIN ZIC AND GLI"/>
    <property type="match status" value="1"/>
</dbReference>
<dbReference type="GO" id="GO:0005634">
    <property type="term" value="C:nucleus"/>
    <property type="evidence" value="ECO:0007669"/>
    <property type="project" value="UniProtKB-SubCell"/>
</dbReference>
<keyword evidence="4" id="KW-0863">Zinc-finger</keyword>
<dbReference type="InterPro" id="IPR013087">
    <property type="entry name" value="Znf_C2H2_type"/>
</dbReference>
<feature type="region of interest" description="Disordered" evidence="7">
    <location>
        <begin position="41"/>
        <end position="88"/>
    </location>
</feature>
<keyword evidence="6" id="KW-0539">Nucleus</keyword>
<dbReference type="Gene3D" id="3.30.160.60">
    <property type="entry name" value="Classic Zinc Finger"/>
    <property type="match status" value="6"/>
</dbReference>
<dbReference type="FunFam" id="3.30.160.60:FF:000446">
    <property type="entry name" value="Zinc finger protein"/>
    <property type="match status" value="1"/>
</dbReference>
<dbReference type="EnsemblMetazoa" id="AALB004533-RA">
    <property type="protein sequence ID" value="AALB004533-PA"/>
    <property type="gene ID" value="AALB004533"/>
</dbReference>
<dbReference type="FunFam" id="3.30.160.60:FF:000072">
    <property type="entry name" value="zinc finger protein 143 isoform X1"/>
    <property type="match status" value="1"/>
</dbReference>
<dbReference type="KEGG" id="aali:118466295"/>
<evidence type="ECO:0000256" key="2">
    <source>
        <dbReference type="ARBA" id="ARBA00022723"/>
    </source>
</evidence>
<keyword evidence="3" id="KW-0677">Repeat</keyword>
<feature type="region of interest" description="Disordered" evidence="7">
    <location>
        <begin position="704"/>
        <end position="736"/>
    </location>
</feature>
<feature type="domain" description="C2H2-type" evidence="8">
    <location>
        <begin position="151"/>
        <end position="180"/>
    </location>
</feature>
<dbReference type="PROSITE" id="PS00028">
    <property type="entry name" value="ZINC_FINGER_C2H2_1"/>
    <property type="match status" value="6"/>
</dbReference>
<evidence type="ECO:0000313" key="9">
    <source>
        <dbReference type="EnsemblMetazoa" id="AALB004533-PA"/>
    </source>
</evidence>
<dbReference type="Proteomes" id="UP000069272">
    <property type="component" value="Chromosome 3L"/>
</dbReference>
<dbReference type="GeneID" id="118466295"/>
<reference evidence="9" key="2">
    <citation type="submission" date="2022-08" db="UniProtKB">
        <authorList>
            <consortium name="EnsemblMetazoa"/>
        </authorList>
    </citation>
    <scope>IDENTIFICATION</scope>
    <source>
        <strain evidence="9">STECLA/ALBI9_A</strain>
    </source>
</reference>
<sequence length="818" mass="88878">MNFALISPFDIDSLERAIQQQVPQYFQTLAEENQLNPFDLIPLDAPIGHDSSDGSSSLEVTAPSIGTDNRQQQPSVRPSDEQLSGSECNQLCDINDNSILVEFEKIDDELEEEEEEDGGCNKENNTLYEDGEPSHATITIEGPDNQILARYRCNYGTCNRSYSTVGNLRTHMKTHRGEYKFKCTEEGCTKAFLTSYSQKIHIRVHTKVKPYICSESSCRKAFNTRYRLRAHERLHNGETFNCVVCQKVFTTLSDLKKHSRVHTQERPYKCKEDQCGKAFTASHHLKTHIRTHSGERPFLCKISDCNKSFSTPHSLKTHSKTHEKVKKKLSKSAAKLKKARLAALEQQSSVVAAAVADMAGSPVCTVDDVVNDAMDSKPSELTHFGNPPAIVMSPSALAVSEGTVYDCASNLKTELLASTSQTPVVIEEPYNYSQLNTDFHESKALELALATEEELNPQWIDISMLQTKPLAALDPVTSACVALPTNVPSYVDLSFNVNVADFLPGTDIEPVGSTDDPAADSISSRGYSAIDVGCYFDENMLESVNATVQIDQAIQNSERAAGVKQEEQEATDKLINELFADEFLPKPDAQPIGGTNHSNDLLVNGAGAVPEFVAQDAPTLPMLVETMALADSLPPLADPMTKTLKDITADADICRCVNCQCDPMNGCIGGCGPENPCRSVATGGVDETVQPFSDARTSIAFATEEQSTPISSLPAAQPQPAQPRTQSSVPSSSCCKGATPAVNESIGALPKLSDQIEPLANMLKSLQKCSCSGPRDGHSPSCCVVICLKTLETLKRVLSTHSSLIQCHSSSSTSAIMH</sequence>
<dbReference type="FunFam" id="3.30.160.60:FF:001102">
    <property type="entry name" value="Transcription factor IIIA"/>
    <property type="match status" value="1"/>
</dbReference>
<keyword evidence="10" id="KW-1185">Reference proteome</keyword>
<organism evidence="9 10">
    <name type="scientific">Anopheles albimanus</name>
    <name type="common">New world malaria mosquito</name>
    <dbReference type="NCBI Taxonomy" id="7167"/>
    <lineage>
        <taxon>Eukaryota</taxon>
        <taxon>Metazoa</taxon>
        <taxon>Ecdysozoa</taxon>
        <taxon>Arthropoda</taxon>
        <taxon>Hexapoda</taxon>
        <taxon>Insecta</taxon>
        <taxon>Pterygota</taxon>
        <taxon>Neoptera</taxon>
        <taxon>Endopterygota</taxon>
        <taxon>Diptera</taxon>
        <taxon>Nematocera</taxon>
        <taxon>Culicoidea</taxon>
        <taxon>Culicidae</taxon>
        <taxon>Anophelinae</taxon>
        <taxon>Anopheles</taxon>
    </lineage>
</organism>
<evidence type="ECO:0000256" key="3">
    <source>
        <dbReference type="ARBA" id="ARBA00022737"/>
    </source>
</evidence>
<feature type="compositionally biased region" description="Polar residues" evidence="7">
    <location>
        <begin position="53"/>
        <end position="88"/>
    </location>
</feature>
<keyword evidence="2" id="KW-0479">Metal-binding</keyword>
<feature type="domain" description="C2H2-type" evidence="8">
    <location>
        <begin position="211"/>
        <end position="240"/>
    </location>
</feature>
<dbReference type="VEuPathDB" id="VectorBase:AALB20_026273"/>
<dbReference type="PROSITE" id="PS50157">
    <property type="entry name" value="ZINC_FINGER_C2H2_2"/>
    <property type="match status" value="6"/>
</dbReference>
<name>A0A182FDE6_ANOAL</name>
<dbReference type="InterPro" id="IPR036236">
    <property type="entry name" value="Znf_C2H2_sf"/>
</dbReference>
<dbReference type="GO" id="GO:0045944">
    <property type="term" value="P:positive regulation of transcription by RNA polymerase II"/>
    <property type="evidence" value="ECO:0007669"/>
    <property type="project" value="UniProtKB-ARBA"/>
</dbReference>
<feature type="compositionally biased region" description="Low complexity" evidence="7">
    <location>
        <begin position="714"/>
        <end position="723"/>
    </location>
</feature>
<evidence type="ECO:0000313" key="10">
    <source>
        <dbReference type="Proteomes" id="UP000069272"/>
    </source>
</evidence>
<evidence type="ECO:0000256" key="1">
    <source>
        <dbReference type="ARBA" id="ARBA00004123"/>
    </source>
</evidence>
<feature type="region of interest" description="Disordered" evidence="7">
    <location>
        <begin position="110"/>
        <end position="137"/>
    </location>
</feature>
<feature type="domain" description="C2H2-type" evidence="8">
    <location>
        <begin position="181"/>
        <end position="210"/>
    </location>
</feature>
<dbReference type="VEuPathDB" id="VectorBase:AALB004533"/>
<dbReference type="STRING" id="7167.A0A182FDE6"/>
<dbReference type="SUPFAM" id="SSF57667">
    <property type="entry name" value="beta-beta-alpha zinc fingers"/>
    <property type="match status" value="4"/>
</dbReference>
<feature type="domain" description="C2H2-type" evidence="8">
    <location>
        <begin position="298"/>
        <end position="327"/>
    </location>
</feature>
<evidence type="ECO:0000256" key="7">
    <source>
        <dbReference type="SAM" id="MobiDB-lite"/>
    </source>
</evidence>
<dbReference type="GO" id="GO:0000978">
    <property type="term" value="F:RNA polymerase II cis-regulatory region sequence-specific DNA binding"/>
    <property type="evidence" value="ECO:0007669"/>
    <property type="project" value="TreeGrafter"/>
</dbReference>
<dbReference type="SMART" id="SM00355">
    <property type="entry name" value="ZnF_C2H2"/>
    <property type="match status" value="6"/>
</dbReference>
<dbReference type="Pfam" id="PF00096">
    <property type="entry name" value="zf-C2H2"/>
    <property type="match status" value="4"/>
</dbReference>
<protein>
    <recommendedName>
        <fullName evidence="8">C2H2-type domain-containing protein</fullName>
    </recommendedName>
</protein>
<feature type="domain" description="C2H2-type" evidence="8">
    <location>
        <begin position="240"/>
        <end position="267"/>
    </location>
</feature>
<dbReference type="CTD" id="39089"/>
<proteinExistence type="predicted"/>
<evidence type="ECO:0000256" key="5">
    <source>
        <dbReference type="ARBA" id="ARBA00022833"/>
    </source>
</evidence>
<dbReference type="OrthoDB" id="6145499at2759"/>
<evidence type="ECO:0000259" key="8">
    <source>
        <dbReference type="PROSITE" id="PS50157"/>
    </source>
</evidence>